<dbReference type="OrthoDB" id="1400091at2759"/>
<dbReference type="PANTHER" id="PTHR33240:SF17">
    <property type="entry name" value="EUKARYOTIC PEPTIDE CHAIN RELEASE FACTOR GTP-BINDING SUBUNIT-LIKE"/>
    <property type="match status" value="1"/>
</dbReference>
<dbReference type="PANTHER" id="PTHR33240">
    <property type="entry name" value="OS08G0508500 PROTEIN"/>
    <property type="match status" value="1"/>
</dbReference>
<organism evidence="1 2">
    <name type="scientific">Mucuna pruriens</name>
    <name type="common">Velvet bean</name>
    <name type="synonym">Dolichos pruriens</name>
    <dbReference type="NCBI Taxonomy" id="157652"/>
    <lineage>
        <taxon>Eukaryota</taxon>
        <taxon>Viridiplantae</taxon>
        <taxon>Streptophyta</taxon>
        <taxon>Embryophyta</taxon>
        <taxon>Tracheophyta</taxon>
        <taxon>Spermatophyta</taxon>
        <taxon>Magnoliopsida</taxon>
        <taxon>eudicotyledons</taxon>
        <taxon>Gunneridae</taxon>
        <taxon>Pentapetalae</taxon>
        <taxon>rosids</taxon>
        <taxon>fabids</taxon>
        <taxon>Fabales</taxon>
        <taxon>Fabaceae</taxon>
        <taxon>Papilionoideae</taxon>
        <taxon>50 kb inversion clade</taxon>
        <taxon>NPAAA clade</taxon>
        <taxon>indigoferoid/millettioid clade</taxon>
        <taxon>Phaseoleae</taxon>
        <taxon>Mucuna</taxon>
    </lineage>
</organism>
<name>A0A371HK37_MUCPR</name>
<evidence type="ECO:0000313" key="1">
    <source>
        <dbReference type="EMBL" id="RDY03156.1"/>
    </source>
</evidence>
<dbReference type="Proteomes" id="UP000257109">
    <property type="component" value="Unassembled WGS sequence"/>
</dbReference>
<gene>
    <name evidence="1" type="ORF">CR513_13304</name>
</gene>
<keyword evidence="2" id="KW-1185">Reference proteome</keyword>
<comment type="caution">
    <text evidence="1">The sequence shown here is derived from an EMBL/GenBank/DDBJ whole genome shotgun (WGS) entry which is preliminary data.</text>
</comment>
<feature type="non-terminal residue" evidence="1">
    <location>
        <position position="1"/>
    </location>
</feature>
<protein>
    <submittedName>
        <fullName evidence="1">Uncharacterized protein</fullName>
    </submittedName>
</protein>
<sequence>MVIFVIIVDYWVEWVLVDQGSSANVLFWPALKNLEKCPGTLIGFTREQVEIQGVINLETILGTGSARKTVKMRFTMVNDLTSYNVILGQQ</sequence>
<reference evidence="1" key="1">
    <citation type="submission" date="2018-05" db="EMBL/GenBank/DDBJ databases">
        <title>Draft genome of Mucuna pruriens seed.</title>
        <authorList>
            <person name="Nnadi N.E."/>
            <person name="Vos R."/>
            <person name="Hasami M.H."/>
            <person name="Devisetty U.K."/>
            <person name="Aguiy J.C."/>
        </authorList>
    </citation>
    <scope>NUCLEOTIDE SEQUENCE [LARGE SCALE GENOMIC DNA]</scope>
    <source>
        <strain evidence="1">JCA_2017</strain>
    </source>
</reference>
<evidence type="ECO:0000313" key="2">
    <source>
        <dbReference type="Proteomes" id="UP000257109"/>
    </source>
</evidence>
<proteinExistence type="predicted"/>
<dbReference type="EMBL" id="QJKJ01002372">
    <property type="protein sequence ID" value="RDY03156.1"/>
    <property type="molecule type" value="Genomic_DNA"/>
</dbReference>
<accession>A0A371HK37</accession>
<dbReference type="AlphaFoldDB" id="A0A371HK37"/>